<proteinExistence type="predicted"/>
<protein>
    <submittedName>
        <fullName evidence="3">HAMP domain-containing protein</fullName>
    </submittedName>
</protein>
<dbReference type="Proteomes" id="UP000183639">
    <property type="component" value="Unassembled WGS sequence"/>
</dbReference>
<dbReference type="OrthoDB" id="9760371at2"/>
<dbReference type="PANTHER" id="PTHR32089">
    <property type="entry name" value="METHYL-ACCEPTING CHEMOTAXIS PROTEIN MCPB"/>
    <property type="match status" value="1"/>
</dbReference>
<evidence type="ECO:0000259" key="2">
    <source>
        <dbReference type="PROSITE" id="PS50885"/>
    </source>
</evidence>
<dbReference type="PANTHER" id="PTHR32089:SF112">
    <property type="entry name" value="LYSOZYME-LIKE PROTEIN-RELATED"/>
    <property type="match status" value="1"/>
</dbReference>
<dbReference type="AlphaFoldDB" id="A0A1I3DGQ7"/>
<dbReference type="Gene3D" id="1.10.287.950">
    <property type="entry name" value="Methyl-accepting chemotaxis protein"/>
    <property type="match status" value="1"/>
</dbReference>
<dbReference type="GO" id="GO:0016020">
    <property type="term" value="C:membrane"/>
    <property type="evidence" value="ECO:0007669"/>
    <property type="project" value="InterPro"/>
</dbReference>
<dbReference type="InterPro" id="IPR003660">
    <property type="entry name" value="HAMP_dom"/>
</dbReference>
<feature type="transmembrane region" description="Helical" evidence="1">
    <location>
        <begin position="20"/>
        <end position="42"/>
    </location>
</feature>
<dbReference type="SMART" id="SM00304">
    <property type="entry name" value="HAMP"/>
    <property type="match status" value="1"/>
</dbReference>
<keyword evidence="1" id="KW-0472">Membrane</keyword>
<name>A0A1I3DGQ7_SELRU</name>
<dbReference type="SUPFAM" id="SSF158472">
    <property type="entry name" value="HAMP domain-like"/>
    <property type="match status" value="1"/>
</dbReference>
<organism evidence="3 4">
    <name type="scientific">Selenomonas ruminantium</name>
    <dbReference type="NCBI Taxonomy" id="971"/>
    <lineage>
        <taxon>Bacteria</taxon>
        <taxon>Bacillati</taxon>
        <taxon>Bacillota</taxon>
        <taxon>Negativicutes</taxon>
        <taxon>Selenomonadales</taxon>
        <taxon>Selenomonadaceae</taxon>
        <taxon>Selenomonas</taxon>
    </lineage>
</organism>
<reference evidence="3 4" key="1">
    <citation type="submission" date="2016-10" db="EMBL/GenBank/DDBJ databases">
        <authorList>
            <person name="de Groot N.N."/>
        </authorList>
    </citation>
    <scope>NUCLEOTIDE SEQUENCE [LARGE SCALE GENOMIC DNA]</scope>
    <source>
        <strain evidence="3 4">Z108</strain>
    </source>
</reference>
<keyword evidence="1" id="KW-1133">Transmembrane helix</keyword>
<sequence>MNLVLVAPKSDYTSPITQAKYTSIVMALIVMLILCVVHIGIFNRRVGNPIGYLMEEAGQIVDGNLTGHVKAAANDEMGVLGGSLNHMIENLRKVISHVTDMSQQVAAASEQLTASADQSAQASHMVADSVVTIAEGASEQAIEAGRDVWAVSFLRYGFLFALWRLLNHRFSVAALSVLPICSLWWGGCGGDFGHPLCRADCCHVQRGLQ</sequence>
<evidence type="ECO:0000256" key="1">
    <source>
        <dbReference type="SAM" id="Phobius"/>
    </source>
</evidence>
<dbReference type="CDD" id="cd06225">
    <property type="entry name" value="HAMP"/>
    <property type="match status" value="1"/>
</dbReference>
<dbReference type="PROSITE" id="PS50885">
    <property type="entry name" value="HAMP"/>
    <property type="match status" value="1"/>
</dbReference>
<accession>A0A1I3DGQ7</accession>
<feature type="domain" description="HAMP" evidence="2">
    <location>
        <begin position="44"/>
        <end position="96"/>
    </location>
</feature>
<dbReference type="RefSeq" id="WP_082336169.1">
    <property type="nucleotide sequence ID" value="NZ_FOQK01000006.1"/>
</dbReference>
<gene>
    <name evidence="3" type="ORF">SAMN04487861_10684</name>
</gene>
<dbReference type="Pfam" id="PF00672">
    <property type="entry name" value="HAMP"/>
    <property type="match status" value="1"/>
</dbReference>
<keyword evidence="1" id="KW-0812">Transmembrane</keyword>
<dbReference type="EMBL" id="FOQK01000006">
    <property type="protein sequence ID" value="SFH85833.1"/>
    <property type="molecule type" value="Genomic_DNA"/>
</dbReference>
<dbReference type="GO" id="GO:0007165">
    <property type="term" value="P:signal transduction"/>
    <property type="evidence" value="ECO:0007669"/>
    <property type="project" value="InterPro"/>
</dbReference>
<evidence type="ECO:0000313" key="4">
    <source>
        <dbReference type="Proteomes" id="UP000183639"/>
    </source>
</evidence>
<evidence type="ECO:0000313" key="3">
    <source>
        <dbReference type="EMBL" id="SFH85833.1"/>
    </source>
</evidence>